<dbReference type="InterPro" id="IPR016024">
    <property type="entry name" value="ARM-type_fold"/>
</dbReference>
<dbReference type="VEuPathDB" id="AmoebaDB:EHI8A_138010"/>
<evidence type="ECO:0000313" key="2">
    <source>
        <dbReference type="Proteomes" id="UP000078387"/>
    </source>
</evidence>
<dbReference type="VEuPathDB" id="AmoebaDB:EHI7A_127410"/>
<proteinExistence type="predicted"/>
<reference evidence="1 2" key="1">
    <citation type="submission" date="2016-05" db="EMBL/GenBank/DDBJ databases">
        <title>First whole genome sequencing of Entamoeba histolytica HM1:IMSS-clone-6.</title>
        <authorList>
            <person name="Mukherjee Avik.K."/>
            <person name="Izumyama S."/>
            <person name="Nakada-Tsukui K."/>
            <person name="Nozaki T."/>
        </authorList>
    </citation>
    <scope>NUCLEOTIDE SEQUENCE [LARGE SCALE GENOMIC DNA]</scope>
    <source>
        <strain evidence="1 2">HM1:IMSS clone 6</strain>
    </source>
</reference>
<dbReference type="Pfam" id="PF00514">
    <property type="entry name" value="Arm"/>
    <property type="match status" value="1"/>
</dbReference>
<dbReference type="OMA" id="FFNMATI"/>
<dbReference type="VEuPathDB" id="AmoebaDB:EHI_159460"/>
<dbReference type="EMBL" id="BDEQ01000001">
    <property type="protein sequence ID" value="GAT93281.1"/>
    <property type="molecule type" value="Genomic_DNA"/>
</dbReference>
<comment type="caution">
    <text evidence="1">The sequence shown here is derived from an EMBL/GenBank/DDBJ whole genome shotgun (WGS) entry which is preliminary data.</text>
</comment>
<dbReference type="AlphaFoldDB" id="A0A5K1VJ71"/>
<evidence type="ECO:0008006" key="3">
    <source>
        <dbReference type="Google" id="ProtNLM"/>
    </source>
</evidence>
<gene>
    <name evidence="1" type="ORF">CL6EHI_159460</name>
</gene>
<name>A0A5K1VJ71_ENTHI</name>
<dbReference type="SUPFAM" id="SSF48371">
    <property type="entry name" value="ARM repeat"/>
    <property type="match status" value="1"/>
</dbReference>
<protein>
    <recommendedName>
        <fullName evidence="3">Importin alpha</fullName>
    </recommendedName>
</protein>
<dbReference type="VEuPathDB" id="AmoebaDB:EHI5A_171310"/>
<dbReference type="InterPro" id="IPR000225">
    <property type="entry name" value="Armadillo"/>
</dbReference>
<organism evidence="1 2">
    <name type="scientific">Entamoeba histolytica</name>
    <dbReference type="NCBI Taxonomy" id="5759"/>
    <lineage>
        <taxon>Eukaryota</taxon>
        <taxon>Amoebozoa</taxon>
        <taxon>Evosea</taxon>
        <taxon>Archamoebae</taxon>
        <taxon>Mastigamoebida</taxon>
        <taxon>Entamoebidae</taxon>
        <taxon>Entamoeba</taxon>
    </lineage>
</organism>
<dbReference type="Gene3D" id="1.25.10.10">
    <property type="entry name" value="Leucine-rich Repeat Variant"/>
    <property type="match status" value="1"/>
</dbReference>
<accession>A0A5K1VJ71</accession>
<dbReference type="Proteomes" id="UP000078387">
    <property type="component" value="Unassembled WGS sequence"/>
</dbReference>
<sequence length="473" mass="55117">MSFRSVASLSNICNQRSEIHRQLRNKKRDQLLQTKREPHSLPDVCSTNDFPIVVECLQKRMDVEENLRRLRFIIVKTKGNCIDTLIDYHGLPVISQILIDTNSSIDSLETCLWIFINITSMSDVYVFHVLSLGILNHILTLTQHSVENIRTNALWVISNIATTKKAFNDNDVLQYLLPTITQTLKMYIDNTPTVEACASIFEKITIINQYQYQYYHPIIVLFYGLPRYPHEFIDGMTQLIAQKQTKKAIFSNEKLLPTLASLLDPQHSQLTQSILTFFVQVTNLSQKYSQKLFDSDTFEFIFNNFKERLRLLRENETESLELYFIIWGNLCLLGGNAIKYIDDHKVLIQILATFQWYIQSDYDSLVFVFNNIILYGFDEVKEYICCEQLFLIYTYFLKDIDKTPQSTYEALNALRLLLVFGDENDLDTKNYYVSTGLESIINELCSNSIRKISDSAQFIYDLFEAEDNLEMSE</sequence>
<dbReference type="VEuPathDB" id="AmoebaDB:KM1_215000"/>
<evidence type="ECO:0000313" key="1">
    <source>
        <dbReference type="EMBL" id="GAT93281.1"/>
    </source>
</evidence>
<dbReference type="InterPro" id="IPR011989">
    <property type="entry name" value="ARM-like"/>
</dbReference>